<dbReference type="Gene3D" id="1.10.10.60">
    <property type="entry name" value="Homeodomain-like"/>
    <property type="match status" value="2"/>
</dbReference>
<dbReference type="PROSITE" id="PS00041">
    <property type="entry name" value="HTH_ARAC_FAMILY_1"/>
    <property type="match status" value="1"/>
</dbReference>
<dbReference type="SUPFAM" id="SSF46689">
    <property type="entry name" value="Homeodomain-like"/>
    <property type="match status" value="2"/>
</dbReference>
<dbReference type="PANTHER" id="PTHR46796:SF13">
    <property type="entry name" value="HTH-TYPE TRANSCRIPTIONAL ACTIVATOR RHAS"/>
    <property type="match status" value="1"/>
</dbReference>
<dbReference type="InterPro" id="IPR009057">
    <property type="entry name" value="Homeodomain-like_sf"/>
</dbReference>
<evidence type="ECO:0000256" key="1">
    <source>
        <dbReference type="ARBA" id="ARBA00023015"/>
    </source>
</evidence>
<dbReference type="SMART" id="SM00342">
    <property type="entry name" value="HTH_ARAC"/>
    <property type="match status" value="1"/>
</dbReference>
<dbReference type="PANTHER" id="PTHR46796">
    <property type="entry name" value="HTH-TYPE TRANSCRIPTIONAL ACTIVATOR RHAS-RELATED"/>
    <property type="match status" value="1"/>
</dbReference>
<evidence type="ECO:0000256" key="4">
    <source>
        <dbReference type="SAM" id="MobiDB-lite"/>
    </source>
</evidence>
<sequence>MDALTALLEGPKARGAFLLRSVFNPPWALRVEDQAPVSVVTVVRGEAWLLPAHATPARLSPGDVVAIRGPGPYTLADSPETPIEITVGPEQRCTTSSGRDVTESMSLGVRTWGESLQEGSTVILSGTYQAPSEVGRHLLASMPELLVQPAGVGGSETLVSLLATELNKEELGQEIMLDRLLDLLLVNVLRTWLTGNTPDTPTWYRAQSDPVVGTALRLMQEEPARPWTVASLASAVGVSRAALARRFNALVGQPPMAYLTNWRLTLAVDLLDQPDATVATVARQVGYGSAFAFSTAFKRSYGVSPQEYRGGTTELPQSTAAPRTLVLSH</sequence>
<dbReference type="PROSITE" id="PS01124">
    <property type="entry name" value="HTH_ARAC_FAMILY_2"/>
    <property type="match status" value="1"/>
</dbReference>
<keyword evidence="3" id="KW-0804">Transcription</keyword>
<reference evidence="7" key="1">
    <citation type="submission" date="2023-07" db="EMBL/GenBank/DDBJ databases">
        <title>Novel species in the genus Lipingzhangella isolated from Sambhar Salt Lake.</title>
        <authorList>
            <person name="Jiya N."/>
            <person name="Kajale S."/>
            <person name="Sharma A."/>
        </authorList>
    </citation>
    <scope>NUCLEOTIDE SEQUENCE [LARGE SCALE GENOMIC DNA]</scope>
    <source>
        <strain evidence="7">LS1_29</strain>
    </source>
</reference>
<feature type="domain" description="HTH araC/xylS-type" evidence="5">
    <location>
        <begin position="213"/>
        <end position="311"/>
    </location>
</feature>
<name>A0ABU2HB02_9ACTN</name>
<organism evidence="6 7">
    <name type="scientific">Lipingzhangella rawalii</name>
    <dbReference type="NCBI Taxonomy" id="2055835"/>
    <lineage>
        <taxon>Bacteria</taxon>
        <taxon>Bacillati</taxon>
        <taxon>Actinomycetota</taxon>
        <taxon>Actinomycetes</taxon>
        <taxon>Streptosporangiales</taxon>
        <taxon>Nocardiopsidaceae</taxon>
        <taxon>Lipingzhangella</taxon>
    </lineage>
</organism>
<evidence type="ECO:0000313" key="7">
    <source>
        <dbReference type="Proteomes" id="UP001250214"/>
    </source>
</evidence>
<dbReference type="Pfam" id="PF12833">
    <property type="entry name" value="HTH_18"/>
    <property type="match status" value="1"/>
</dbReference>
<feature type="region of interest" description="Disordered" evidence="4">
    <location>
        <begin position="307"/>
        <end position="329"/>
    </location>
</feature>
<dbReference type="InterPro" id="IPR018060">
    <property type="entry name" value="HTH_AraC"/>
</dbReference>
<evidence type="ECO:0000313" key="6">
    <source>
        <dbReference type="EMBL" id="MDS1272458.1"/>
    </source>
</evidence>
<dbReference type="PRINTS" id="PR00032">
    <property type="entry name" value="HTHARAC"/>
</dbReference>
<keyword evidence="2" id="KW-0238">DNA-binding</keyword>
<evidence type="ECO:0000259" key="5">
    <source>
        <dbReference type="PROSITE" id="PS01124"/>
    </source>
</evidence>
<protein>
    <submittedName>
        <fullName evidence="6">AraC family transcriptional regulator</fullName>
    </submittedName>
</protein>
<keyword evidence="7" id="KW-1185">Reference proteome</keyword>
<gene>
    <name evidence="6" type="ORF">RIF23_19400</name>
</gene>
<keyword evidence="1" id="KW-0805">Transcription regulation</keyword>
<evidence type="ECO:0000256" key="3">
    <source>
        <dbReference type="ARBA" id="ARBA00023163"/>
    </source>
</evidence>
<dbReference type="Proteomes" id="UP001250214">
    <property type="component" value="Unassembled WGS sequence"/>
</dbReference>
<dbReference type="Pfam" id="PF12852">
    <property type="entry name" value="Cupin_6"/>
    <property type="match status" value="1"/>
</dbReference>
<dbReference type="InterPro" id="IPR032783">
    <property type="entry name" value="AraC_lig"/>
</dbReference>
<comment type="caution">
    <text evidence="6">The sequence shown here is derived from an EMBL/GenBank/DDBJ whole genome shotgun (WGS) entry which is preliminary data.</text>
</comment>
<dbReference type="EMBL" id="JAVLVT010000011">
    <property type="protein sequence ID" value="MDS1272458.1"/>
    <property type="molecule type" value="Genomic_DNA"/>
</dbReference>
<proteinExistence type="predicted"/>
<dbReference type="InterPro" id="IPR050204">
    <property type="entry name" value="AraC_XylS_family_regulators"/>
</dbReference>
<evidence type="ECO:0000256" key="2">
    <source>
        <dbReference type="ARBA" id="ARBA00023125"/>
    </source>
</evidence>
<dbReference type="InterPro" id="IPR020449">
    <property type="entry name" value="Tscrpt_reg_AraC-type_HTH"/>
</dbReference>
<dbReference type="InterPro" id="IPR018062">
    <property type="entry name" value="HTH_AraC-typ_CS"/>
</dbReference>
<accession>A0ABU2HB02</accession>